<dbReference type="FunCoup" id="A5E6S0">
    <property type="interactions" value="329"/>
</dbReference>
<dbReference type="GeneID" id="5230595"/>
<dbReference type="KEGG" id="lel:PVL30_002405"/>
<accession>A5E6S0</accession>
<dbReference type="AlphaFoldDB" id="A5E6S0"/>
<dbReference type="OMA" id="FWRSLHP"/>
<proteinExistence type="predicted"/>
<protein>
    <recommendedName>
        <fullName evidence="3">Phosphoribulokinase/uridine kinase domain-containing protein</fullName>
    </recommendedName>
</protein>
<organism evidence="1 2">
    <name type="scientific">Lodderomyces elongisporus (strain ATCC 11503 / CBS 2605 / JCM 1781 / NBRC 1676 / NRRL YB-4239)</name>
    <name type="common">Yeast</name>
    <name type="synonym">Saccharomyces elongisporus</name>
    <dbReference type="NCBI Taxonomy" id="379508"/>
    <lineage>
        <taxon>Eukaryota</taxon>
        <taxon>Fungi</taxon>
        <taxon>Dikarya</taxon>
        <taxon>Ascomycota</taxon>
        <taxon>Saccharomycotina</taxon>
        <taxon>Pichiomycetes</taxon>
        <taxon>Debaryomycetaceae</taxon>
        <taxon>Candida/Lodderomyces clade</taxon>
        <taxon>Lodderomyces</taxon>
    </lineage>
</organism>
<dbReference type="STRING" id="379508.A5E6S0"/>
<dbReference type="Gene3D" id="3.40.50.300">
    <property type="entry name" value="P-loop containing nucleotide triphosphate hydrolases"/>
    <property type="match status" value="1"/>
</dbReference>
<name>A5E6S0_LODEL</name>
<evidence type="ECO:0000313" key="2">
    <source>
        <dbReference type="Proteomes" id="UP000001996"/>
    </source>
</evidence>
<dbReference type="Proteomes" id="UP000001996">
    <property type="component" value="Unassembled WGS sequence"/>
</dbReference>
<sequence length="297" mass="34237">MPTTLTASVDFISQAINNHNFPNASIPLLAGVSGPQGSGKSYLTEHLTLELQRKFPQLNIIQFSIDDFYLKRAEQAKITEQALKDNNILLQGRGLPGTHDLLLLNQVLTDLVTNYNNGKWEPVQIPVYDKSAYGGLGDRVSSDQFQTINSPADVIICEGWFNGYLPWDDNQIRLRYLMSPPDSIVQRHKLYQIQDMNTKLLEYVPIWNKFQFFIIIKTNPIENVYKWRLQQEHHLISTKGIGMTDEQVYRFVDRYMPIYKLYYQRLCEDGLSTAECLVLTIDSSRNLQATLKQSRLE</sequence>
<reference evidence="1 2" key="1">
    <citation type="journal article" date="2009" name="Nature">
        <title>Evolution of pathogenicity and sexual reproduction in eight Candida genomes.</title>
        <authorList>
            <person name="Butler G."/>
            <person name="Rasmussen M.D."/>
            <person name="Lin M.F."/>
            <person name="Santos M.A."/>
            <person name="Sakthikumar S."/>
            <person name="Munro C.A."/>
            <person name="Rheinbay E."/>
            <person name="Grabherr M."/>
            <person name="Forche A."/>
            <person name="Reedy J.L."/>
            <person name="Agrafioti I."/>
            <person name="Arnaud M.B."/>
            <person name="Bates S."/>
            <person name="Brown A.J."/>
            <person name="Brunke S."/>
            <person name="Costanzo M.C."/>
            <person name="Fitzpatrick D.A."/>
            <person name="de Groot P.W."/>
            <person name="Harris D."/>
            <person name="Hoyer L.L."/>
            <person name="Hube B."/>
            <person name="Klis F.M."/>
            <person name="Kodira C."/>
            <person name="Lennard N."/>
            <person name="Logue M.E."/>
            <person name="Martin R."/>
            <person name="Neiman A.M."/>
            <person name="Nikolaou E."/>
            <person name="Quail M.A."/>
            <person name="Quinn J."/>
            <person name="Santos M.C."/>
            <person name="Schmitzberger F.F."/>
            <person name="Sherlock G."/>
            <person name="Shah P."/>
            <person name="Silverstein K.A."/>
            <person name="Skrzypek M.S."/>
            <person name="Soll D."/>
            <person name="Staggs R."/>
            <person name="Stansfield I."/>
            <person name="Stumpf M.P."/>
            <person name="Sudbery P.E."/>
            <person name="Srikantha T."/>
            <person name="Zeng Q."/>
            <person name="Berman J."/>
            <person name="Berriman M."/>
            <person name="Heitman J."/>
            <person name="Gow N.A."/>
            <person name="Lorenz M.C."/>
            <person name="Birren B.W."/>
            <person name="Kellis M."/>
            <person name="Cuomo C.A."/>
        </authorList>
    </citation>
    <scope>NUCLEOTIDE SEQUENCE [LARGE SCALE GENOMIC DNA]</scope>
    <source>
        <strain evidence="2">ATCC 11503 / BCRC 21390 / CBS 2605 / JCM 1781 / NBRC 1676 / NRRL YB-4239</strain>
    </source>
</reference>
<dbReference type="GO" id="GO:0005524">
    <property type="term" value="F:ATP binding"/>
    <property type="evidence" value="ECO:0007669"/>
    <property type="project" value="EnsemblFungi"/>
</dbReference>
<dbReference type="HOGENOM" id="CLU_056986_0_0_1"/>
<dbReference type="PANTHER" id="PTHR10285">
    <property type="entry name" value="URIDINE KINASE"/>
    <property type="match status" value="1"/>
</dbReference>
<dbReference type="eggNOG" id="KOG2878">
    <property type="taxonomic scope" value="Eukaryota"/>
</dbReference>
<dbReference type="EMBL" id="CH981532">
    <property type="protein sequence ID" value="EDK47128.1"/>
    <property type="molecule type" value="Genomic_DNA"/>
</dbReference>
<gene>
    <name evidence="1" type="ORF">LELG_05309</name>
</gene>
<dbReference type="OrthoDB" id="347435at2759"/>
<dbReference type="SUPFAM" id="SSF52540">
    <property type="entry name" value="P-loop containing nucleoside triphosphate hydrolases"/>
    <property type="match status" value="1"/>
</dbReference>
<dbReference type="InterPro" id="IPR027417">
    <property type="entry name" value="P-loop_NTPase"/>
</dbReference>
<keyword evidence="2" id="KW-1185">Reference proteome</keyword>
<evidence type="ECO:0008006" key="3">
    <source>
        <dbReference type="Google" id="ProtNLM"/>
    </source>
</evidence>
<dbReference type="InParanoid" id="A5E6S0"/>
<dbReference type="VEuPathDB" id="FungiDB:LELG_05309"/>
<evidence type="ECO:0000313" key="1">
    <source>
        <dbReference type="EMBL" id="EDK47128.1"/>
    </source>
</evidence>